<name>A0AAD4PF18_PERFH</name>
<proteinExistence type="predicted"/>
<dbReference type="EMBL" id="SDAM02000019">
    <property type="protein sequence ID" value="KAH6836547.1"/>
    <property type="molecule type" value="Genomic_DNA"/>
</dbReference>
<evidence type="ECO:0000256" key="1">
    <source>
        <dbReference type="SAM" id="MobiDB-lite"/>
    </source>
</evidence>
<feature type="compositionally biased region" description="Basic and acidic residues" evidence="1">
    <location>
        <begin position="984"/>
        <end position="994"/>
    </location>
</feature>
<dbReference type="PANTHER" id="PTHR33737:SF2">
    <property type="entry name" value="OS12G0102700 PROTEIN"/>
    <property type="match status" value="1"/>
</dbReference>
<sequence length="1135" mass="124335">MRSDLKNRITVTSTARAPSAEAFENAPDLTSPCCAPKENSCFKENININKSGGSNLSLEPQKMKRKKKGGKCNLRKSLAWDRAFFTEEGVLDPLELSAMSDVSCRGGLPFISEDTPVSSSQDEDFHKDNDLSSAKLDLSSSNRMTSTSLASHKVLTNAGSKSGRANAHVGKATGSEFKLPKVPGLKPGFSPTCATTRSTILRGSHVKHNPITQPDFSMQRDVELKSSSKSRKNTQNASRPNTLQSAHHSDANSGSSSLNRHLSINMIPMTVDKANNSCSKTIPDTVTQFRPENSCDSQRYDSATFATSYSQNAYINGRTLHPLQNQTMKPSGLRMPSPSLSFFSQPKPSVFRDLPLRDTYSDVFGSCNPGSLRLLDNLSRTSKLYSKIPDSRFSSSKVSGPESTASSHVSVTDFIKPNLGQNPMYEVGLEVLSDVPNSHPGHKIFEDSNNVFNGQIQDLPKKNIIMRISHEEAELQKIGIEVPAQNGSREQATGSNLKNAIDDCPVKSESCGSEWRNAELGSTQDYAILESQTISAIYEQPEKNNTCNLLVLSHESTQYTDGFDDRVQNTSAMHSDWRKASKPDCHEAHLEKTNSLKYSLGENEKRTDKNISKEKERASEQLDVSQQNGMYCRESIKALEQGVSMAESPYFESKHLYSIEVLTDNLPAAEPHMQNSLFTSKGCKNDTNFMFEVGDDIKQRGQSPEVQNSHLKLELESTQIGKLNTSDRLLAEKQLSLQNSQQEENVDKLLLVASDRKDGNKVIDTKMPFSLSLGKIHRSDLGKETAIAQPLRMVGCDSVGNSLSSKSCNPISPIIDCDGGCSYENLSDCLHQDTRRIEIKNSPLPESAVCQLSPEDTLKKEREEVPCIQVGSADNGLTSTILSLKDTGSDIVNLKGLKDTQWLVQSSESDMLNNCCFQQSECLALGGDEFGAENLVQSNDCLQTNHRPDVYSAVNAVEGMEDSVTSQNEILQNISRSSTPSKESPLKQETREDEYGTGGSIADAITDPSRVEPFSDTIKVGISEDANNSFSSLHPKLDHGKVEASLLPNNSHGDGLEEKKNLLVVIPPNATPFSDEWLAAMEAAGEDILTRKSGAVQNSPPDKSLPEPSPWSPVKKKNNQIGPFDCTKFTAPFDS</sequence>
<feature type="region of interest" description="Disordered" evidence="1">
    <location>
        <begin position="200"/>
        <end position="258"/>
    </location>
</feature>
<reference evidence="2 3" key="1">
    <citation type="journal article" date="2021" name="Nat. Commun.">
        <title>Incipient diploidization of the medicinal plant Perilla within 10,000 years.</title>
        <authorList>
            <person name="Zhang Y."/>
            <person name="Shen Q."/>
            <person name="Leng L."/>
            <person name="Zhang D."/>
            <person name="Chen S."/>
            <person name="Shi Y."/>
            <person name="Ning Z."/>
            <person name="Chen S."/>
        </authorList>
    </citation>
    <scope>NUCLEOTIDE SEQUENCE [LARGE SCALE GENOMIC DNA]</scope>
    <source>
        <strain evidence="3">cv. PC099</strain>
    </source>
</reference>
<organism evidence="2 3">
    <name type="scientific">Perilla frutescens var. hirtella</name>
    <name type="common">Perilla citriodora</name>
    <name type="synonym">Perilla setoyensis</name>
    <dbReference type="NCBI Taxonomy" id="608512"/>
    <lineage>
        <taxon>Eukaryota</taxon>
        <taxon>Viridiplantae</taxon>
        <taxon>Streptophyta</taxon>
        <taxon>Embryophyta</taxon>
        <taxon>Tracheophyta</taxon>
        <taxon>Spermatophyta</taxon>
        <taxon>Magnoliopsida</taxon>
        <taxon>eudicotyledons</taxon>
        <taxon>Gunneridae</taxon>
        <taxon>Pentapetalae</taxon>
        <taxon>asterids</taxon>
        <taxon>lamiids</taxon>
        <taxon>Lamiales</taxon>
        <taxon>Lamiaceae</taxon>
        <taxon>Nepetoideae</taxon>
        <taxon>Elsholtzieae</taxon>
        <taxon>Perilla</taxon>
    </lineage>
</organism>
<feature type="region of interest" description="Disordered" evidence="1">
    <location>
        <begin position="1089"/>
        <end position="1124"/>
    </location>
</feature>
<feature type="compositionally biased region" description="Basic and acidic residues" evidence="1">
    <location>
        <begin position="602"/>
        <end position="620"/>
    </location>
</feature>
<evidence type="ECO:0000313" key="2">
    <source>
        <dbReference type="EMBL" id="KAH6836547.1"/>
    </source>
</evidence>
<gene>
    <name evidence="2" type="ORF">C2S53_005166</name>
</gene>
<dbReference type="Proteomes" id="UP001190926">
    <property type="component" value="Unassembled WGS sequence"/>
</dbReference>
<evidence type="ECO:0000313" key="3">
    <source>
        <dbReference type="Proteomes" id="UP001190926"/>
    </source>
</evidence>
<feature type="region of interest" description="Disordered" evidence="1">
    <location>
        <begin position="974"/>
        <end position="1012"/>
    </location>
</feature>
<dbReference type="PANTHER" id="PTHR33737">
    <property type="entry name" value="OS05G0121800 PROTEIN"/>
    <property type="match status" value="1"/>
</dbReference>
<dbReference type="GO" id="GO:0008017">
    <property type="term" value="F:microtubule binding"/>
    <property type="evidence" value="ECO:0007669"/>
    <property type="project" value="InterPro"/>
</dbReference>
<protein>
    <submittedName>
        <fullName evidence="2">Uncharacterized protein</fullName>
    </submittedName>
</protein>
<dbReference type="AlphaFoldDB" id="A0AAD4PF18"/>
<feature type="region of interest" description="Disordered" evidence="1">
    <location>
        <begin position="596"/>
        <end position="624"/>
    </location>
</feature>
<accession>A0AAD4PF18</accession>
<dbReference type="InterPro" id="IPR045882">
    <property type="entry name" value="GPT1/2"/>
</dbReference>
<comment type="caution">
    <text evidence="2">The sequence shown here is derived from an EMBL/GenBank/DDBJ whole genome shotgun (WGS) entry which is preliminary data.</text>
</comment>
<keyword evidence="3" id="KW-1185">Reference proteome</keyword>
<feature type="compositionally biased region" description="Polar residues" evidence="1">
    <location>
        <begin position="233"/>
        <end position="258"/>
    </location>
</feature>